<evidence type="ECO:0000313" key="3">
    <source>
        <dbReference type="Proteomes" id="UP000005324"/>
    </source>
</evidence>
<gene>
    <name evidence="2" type="ORF">HMPREF0731_4410</name>
</gene>
<dbReference type="Proteomes" id="UP000005324">
    <property type="component" value="Unassembled WGS sequence"/>
</dbReference>
<dbReference type="AlphaFoldDB" id="D5RTJ8"/>
<accession>D5RTJ8</accession>
<reference evidence="2 3" key="1">
    <citation type="submission" date="2010-04" db="EMBL/GenBank/DDBJ databases">
        <authorList>
            <person name="Qin X."/>
            <person name="Bachman B."/>
            <person name="Battles P."/>
            <person name="Bell A."/>
            <person name="Bess C."/>
            <person name="Bickham C."/>
            <person name="Chaboub L."/>
            <person name="Chen D."/>
            <person name="Coyle M."/>
            <person name="Deiros D.R."/>
            <person name="Dinh H."/>
            <person name="Forbes L."/>
            <person name="Fowler G."/>
            <person name="Francisco L."/>
            <person name="Fu Q."/>
            <person name="Gubbala S."/>
            <person name="Hale W."/>
            <person name="Han Y."/>
            <person name="Hemphill L."/>
            <person name="Highlander S.K."/>
            <person name="Hirani K."/>
            <person name="Hogues M."/>
            <person name="Jackson L."/>
            <person name="Jakkamsetti A."/>
            <person name="Javaid M."/>
            <person name="Jiang H."/>
            <person name="Korchina V."/>
            <person name="Kovar C."/>
            <person name="Lara F."/>
            <person name="Lee S."/>
            <person name="Mata R."/>
            <person name="Mathew T."/>
            <person name="Moen C."/>
            <person name="Morales K."/>
            <person name="Munidasa M."/>
            <person name="Nazareth L."/>
            <person name="Ngo R."/>
            <person name="Nguyen L."/>
            <person name="Okwuonu G."/>
            <person name="Ongeri F."/>
            <person name="Patil S."/>
            <person name="Petrosino J."/>
            <person name="Pham C."/>
            <person name="Pham P."/>
            <person name="Pu L.-L."/>
            <person name="Puazo M."/>
            <person name="Raj R."/>
            <person name="Reid J."/>
            <person name="Rouhana J."/>
            <person name="Saada N."/>
            <person name="Shang Y."/>
            <person name="Simmons D."/>
            <person name="Thornton R."/>
            <person name="Warren J."/>
            <person name="Weissenberger G."/>
            <person name="Zhang J."/>
            <person name="Zhang L."/>
            <person name="Zhou C."/>
            <person name="Zhu D."/>
            <person name="Muzny D."/>
            <person name="Worley K."/>
            <person name="Gibbs R."/>
        </authorList>
    </citation>
    <scope>NUCLEOTIDE SEQUENCE [LARGE SCALE GENOMIC DNA]</scope>
    <source>
        <strain evidence="2 3">ATCC 49957</strain>
    </source>
</reference>
<proteinExistence type="predicted"/>
<feature type="non-terminal residue" evidence="2">
    <location>
        <position position="139"/>
    </location>
</feature>
<keyword evidence="3" id="KW-1185">Reference proteome</keyword>
<comment type="caution">
    <text evidence="2">The sequence shown here is derived from an EMBL/GenBank/DDBJ whole genome shotgun (WGS) entry which is preliminary data.</text>
</comment>
<feature type="compositionally biased region" description="Gly residues" evidence="1">
    <location>
        <begin position="35"/>
        <end position="45"/>
    </location>
</feature>
<evidence type="ECO:0000256" key="1">
    <source>
        <dbReference type="SAM" id="MobiDB-lite"/>
    </source>
</evidence>
<dbReference type="HOGENOM" id="CLU_1849421_0_0_5"/>
<dbReference type="EMBL" id="ADVL01000792">
    <property type="protein sequence ID" value="EFH09377.1"/>
    <property type="molecule type" value="Genomic_DNA"/>
</dbReference>
<protein>
    <submittedName>
        <fullName evidence="2">Uncharacterized protein</fullName>
    </submittedName>
</protein>
<feature type="compositionally biased region" description="Basic residues" evidence="1">
    <location>
        <begin position="122"/>
        <end position="133"/>
    </location>
</feature>
<sequence>MRGGGGEFPPVDARAAQHVADEGGGPGGLAPQRGGRAGLGQGGGVAHPVAGDGALRLGLVHRAPIGQDAGEVGQLALGRGLAGGGGAALAGIEGDAAPFRPFLQRDAQHALAHAGRVGERRGKPRHGRRRGAGRHQQQA</sequence>
<feature type="region of interest" description="Disordered" evidence="1">
    <location>
        <begin position="1"/>
        <end position="50"/>
    </location>
</feature>
<organism evidence="2 3">
    <name type="scientific">Pseudoroseomonas cervicalis ATCC 49957</name>
    <dbReference type="NCBI Taxonomy" id="525371"/>
    <lineage>
        <taxon>Bacteria</taxon>
        <taxon>Pseudomonadati</taxon>
        <taxon>Pseudomonadota</taxon>
        <taxon>Alphaproteobacteria</taxon>
        <taxon>Acetobacterales</taxon>
        <taxon>Roseomonadaceae</taxon>
        <taxon>Roseomonas</taxon>
    </lineage>
</organism>
<feature type="region of interest" description="Disordered" evidence="1">
    <location>
        <begin position="109"/>
        <end position="139"/>
    </location>
</feature>
<evidence type="ECO:0000313" key="2">
    <source>
        <dbReference type="EMBL" id="EFH09377.1"/>
    </source>
</evidence>
<name>D5RTJ8_9PROT</name>